<dbReference type="InterPro" id="IPR011047">
    <property type="entry name" value="Quinoprotein_ADH-like_sf"/>
</dbReference>
<dbReference type="InterPro" id="IPR018391">
    <property type="entry name" value="PQQ_b-propeller_rpt"/>
</dbReference>
<dbReference type="PANTHER" id="PTHR34512:SF30">
    <property type="entry name" value="OUTER MEMBRANE PROTEIN ASSEMBLY FACTOR BAMB"/>
    <property type="match status" value="1"/>
</dbReference>
<dbReference type="KEGG" id="tim:GMBLW1_45250"/>
<dbReference type="EMBL" id="LR593887">
    <property type="protein sequence ID" value="VTS06697.1"/>
    <property type="molecule type" value="Genomic_DNA"/>
</dbReference>
<dbReference type="SMART" id="SM00564">
    <property type="entry name" value="PQQ"/>
    <property type="match status" value="7"/>
</dbReference>
<dbReference type="RefSeq" id="WP_162659718.1">
    <property type="nucleotide sequence ID" value="NZ_LR593887.1"/>
</dbReference>
<keyword evidence="4" id="KW-1185">Reference proteome</keyword>
<gene>
    <name evidence="3" type="ORF">GMBLW1_45250</name>
</gene>
<dbReference type="Gene3D" id="2.140.10.10">
    <property type="entry name" value="Quinoprotein alcohol dehydrogenase-like superfamily"/>
    <property type="match status" value="1"/>
</dbReference>
<dbReference type="Gene3D" id="2.40.10.480">
    <property type="match status" value="1"/>
</dbReference>
<sequence>MRRIRIAFAMLLTLGMATTTALADWPLFRGNPEQTGLANTSKLPETLAIQWKFKTNGAIEGAPAIVGDTVFIASFDEHLYALNRTDGTLRWKTKLAPMKAPAAVHKNRVFIGDIDGKFYGLDATTGKRLWTYEMGAEITAGANFFGDSILIGSHDQTLYSLTLDGKLNWKYEIDGPINGAAAVVGNKTFVAGCDSMLHMVDADKGKQLGTINLDGQAGATAAISGNQLFVGLMSNQVIGIDWNTQKVLWRFESERRKLPFYSSAAVTDKLVILGGRDKTLYALDRNKGTIAWSFLTDDRIDASPVVVGSKVYFGNLSDDGLFYVLDLATGRELQRLELDGPVLGSPAVGPDCLIVGTESGVVYSLGAGK</sequence>
<dbReference type="InterPro" id="IPR015943">
    <property type="entry name" value="WD40/YVTN_repeat-like_dom_sf"/>
</dbReference>
<organism evidence="3">
    <name type="scientific">Tuwongella immobilis</name>
    <dbReference type="NCBI Taxonomy" id="692036"/>
    <lineage>
        <taxon>Bacteria</taxon>
        <taxon>Pseudomonadati</taxon>
        <taxon>Planctomycetota</taxon>
        <taxon>Planctomycetia</taxon>
        <taxon>Gemmatales</taxon>
        <taxon>Gemmataceae</taxon>
        <taxon>Tuwongella</taxon>
    </lineage>
</organism>
<feature type="domain" description="Pyrrolo-quinoline quinone repeat" evidence="2">
    <location>
        <begin position="196"/>
        <end position="315"/>
    </location>
</feature>
<dbReference type="AlphaFoldDB" id="A0A6C2YSJ1"/>
<feature type="domain" description="Pyrrolo-quinoline quinone repeat" evidence="2">
    <location>
        <begin position="48"/>
        <end position="180"/>
    </location>
</feature>
<feature type="chain" id="PRO_5036172859" description="Pyrrolo-quinoline quinone repeat domain-containing protein" evidence="1">
    <location>
        <begin position="24"/>
        <end position="369"/>
    </location>
</feature>
<dbReference type="InParanoid" id="A0A6C2YSJ1"/>
<dbReference type="PANTHER" id="PTHR34512">
    <property type="entry name" value="CELL SURFACE PROTEIN"/>
    <property type="match status" value="1"/>
</dbReference>
<evidence type="ECO:0000256" key="1">
    <source>
        <dbReference type="SAM" id="SignalP"/>
    </source>
</evidence>
<keyword evidence="3" id="KW-0723">Serine/threonine-protein kinase</keyword>
<reference evidence="3" key="1">
    <citation type="submission" date="2019-04" db="EMBL/GenBank/DDBJ databases">
        <authorList>
            <consortium name="Science for Life Laboratories"/>
        </authorList>
    </citation>
    <scope>NUCLEOTIDE SEQUENCE</scope>
    <source>
        <strain evidence="3">MBLW1</strain>
    </source>
</reference>
<evidence type="ECO:0000259" key="2">
    <source>
        <dbReference type="Pfam" id="PF13360"/>
    </source>
</evidence>
<dbReference type="InterPro" id="IPR002372">
    <property type="entry name" value="PQQ_rpt_dom"/>
</dbReference>
<dbReference type="GO" id="GO:0004674">
    <property type="term" value="F:protein serine/threonine kinase activity"/>
    <property type="evidence" value="ECO:0007669"/>
    <property type="project" value="UniProtKB-KW"/>
</dbReference>
<keyword evidence="3" id="KW-0808">Transferase</keyword>
<name>A0A6C2YSJ1_9BACT</name>
<proteinExistence type="predicted"/>
<keyword evidence="1" id="KW-0732">Signal</keyword>
<dbReference type="SUPFAM" id="SSF50998">
    <property type="entry name" value="Quinoprotein alcohol dehydrogenase-like"/>
    <property type="match status" value="1"/>
</dbReference>
<evidence type="ECO:0000313" key="4">
    <source>
        <dbReference type="Proteomes" id="UP000464378"/>
    </source>
</evidence>
<feature type="signal peptide" evidence="1">
    <location>
        <begin position="1"/>
        <end position="23"/>
    </location>
</feature>
<accession>A0A6C2YSJ1</accession>
<keyword evidence="3" id="KW-0418">Kinase</keyword>
<evidence type="ECO:0000313" key="3">
    <source>
        <dbReference type="EMBL" id="VIP04668.1"/>
    </source>
</evidence>
<dbReference type="Proteomes" id="UP000464378">
    <property type="component" value="Chromosome"/>
</dbReference>
<dbReference type="Gene3D" id="2.130.10.10">
    <property type="entry name" value="YVTN repeat-like/Quinoprotein amine dehydrogenase"/>
    <property type="match status" value="2"/>
</dbReference>
<dbReference type="EMBL" id="LR586016">
    <property type="protein sequence ID" value="VIP04668.1"/>
    <property type="molecule type" value="Genomic_DNA"/>
</dbReference>
<protein>
    <recommendedName>
        <fullName evidence="2">Pyrrolo-quinoline quinone repeat domain-containing protein</fullName>
    </recommendedName>
</protein>
<dbReference type="Pfam" id="PF13360">
    <property type="entry name" value="PQQ_2"/>
    <property type="match status" value="2"/>
</dbReference>